<evidence type="ECO:0000256" key="3">
    <source>
        <dbReference type="ARBA" id="ARBA00012054"/>
    </source>
</evidence>
<dbReference type="CDD" id="cd02021">
    <property type="entry name" value="GntK"/>
    <property type="match status" value="1"/>
</dbReference>
<keyword evidence="5 10" id="KW-0547">Nucleotide-binding</keyword>
<evidence type="ECO:0000256" key="10">
    <source>
        <dbReference type="RuleBase" id="RU363066"/>
    </source>
</evidence>
<evidence type="ECO:0000256" key="1">
    <source>
        <dbReference type="ARBA" id="ARBA00004761"/>
    </source>
</evidence>
<evidence type="ECO:0000256" key="2">
    <source>
        <dbReference type="ARBA" id="ARBA00008420"/>
    </source>
</evidence>
<dbReference type="GO" id="GO:0005737">
    <property type="term" value="C:cytoplasm"/>
    <property type="evidence" value="ECO:0007669"/>
    <property type="project" value="TreeGrafter"/>
</dbReference>
<dbReference type="GO" id="GO:0019521">
    <property type="term" value="P:D-gluconate metabolic process"/>
    <property type="evidence" value="ECO:0007669"/>
    <property type="project" value="UniProtKB-KW"/>
</dbReference>
<keyword evidence="4 10" id="KW-0808">Transferase</keyword>
<dbReference type="PANTHER" id="PTHR43442">
    <property type="entry name" value="GLUCONOKINASE-RELATED"/>
    <property type="match status" value="1"/>
</dbReference>
<protein>
    <recommendedName>
        <fullName evidence="3 10">Gluconokinase</fullName>
        <ecNumber evidence="3 10">2.7.1.12</ecNumber>
    </recommendedName>
</protein>
<comment type="catalytic activity">
    <reaction evidence="9 10">
        <text>D-gluconate + ATP = 6-phospho-D-gluconate + ADP + H(+)</text>
        <dbReference type="Rhea" id="RHEA:19433"/>
        <dbReference type="ChEBI" id="CHEBI:15378"/>
        <dbReference type="ChEBI" id="CHEBI:18391"/>
        <dbReference type="ChEBI" id="CHEBI:30616"/>
        <dbReference type="ChEBI" id="CHEBI:58759"/>
        <dbReference type="ChEBI" id="CHEBI:456216"/>
        <dbReference type="EC" id="2.7.1.12"/>
    </reaction>
</comment>
<dbReference type="NCBIfam" id="TIGR01313">
    <property type="entry name" value="therm_gnt_kin"/>
    <property type="match status" value="1"/>
</dbReference>
<dbReference type="EMBL" id="CP045737">
    <property type="protein sequence ID" value="QGG41993.1"/>
    <property type="molecule type" value="Genomic_DNA"/>
</dbReference>
<dbReference type="EC" id="2.7.1.12" evidence="3 10"/>
<proteinExistence type="inferred from homology"/>
<dbReference type="Gene3D" id="3.40.50.300">
    <property type="entry name" value="P-loop containing nucleotide triphosphate hydrolases"/>
    <property type="match status" value="1"/>
</dbReference>
<dbReference type="RefSeq" id="WP_153653265.1">
    <property type="nucleotide sequence ID" value="NZ_CP045737.1"/>
</dbReference>
<evidence type="ECO:0000256" key="6">
    <source>
        <dbReference type="ARBA" id="ARBA00022777"/>
    </source>
</evidence>
<evidence type="ECO:0000256" key="4">
    <source>
        <dbReference type="ARBA" id="ARBA00022679"/>
    </source>
</evidence>
<sequence>MKAHPLVVVMGISGVGKSAVGHELAERFEVDYEDGDALHSEANIAKMSAGTPLTDEDRWPWLADIGAWLAAREVSGGVISCSALRRAYRDVLVDAAPRVMFLHLVGEHDLIKSRMEGRDHFMPSSLLESQEQTLEPLEDDERGWVFDITPSPAEIVDEFIDRSGLSEGDPA</sequence>
<dbReference type="PANTHER" id="PTHR43442:SF3">
    <property type="entry name" value="GLUCONOKINASE-RELATED"/>
    <property type="match status" value="1"/>
</dbReference>
<dbReference type="InterPro" id="IPR027417">
    <property type="entry name" value="P-loop_NTPase"/>
</dbReference>
<dbReference type="SUPFAM" id="SSF52540">
    <property type="entry name" value="P-loop containing nucleoside triphosphate hydrolases"/>
    <property type="match status" value="1"/>
</dbReference>
<gene>
    <name evidence="11" type="ORF">GEV26_11800</name>
</gene>
<dbReference type="FunFam" id="3.40.50.300:FF:000522">
    <property type="entry name" value="Gluconokinase"/>
    <property type="match status" value="1"/>
</dbReference>
<keyword evidence="12" id="KW-1185">Reference proteome</keyword>
<reference evidence="11 12" key="1">
    <citation type="submission" date="2019-11" db="EMBL/GenBank/DDBJ databases">
        <authorList>
            <person name="Li J."/>
        </authorList>
    </citation>
    <scope>NUCLEOTIDE SEQUENCE [LARGE SCALE GENOMIC DNA]</scope>
    <source>
        <strain evidence="11 12">MF47</strain>
    </source>
</reference>
<name>A0A5Q2MJV9_9ACTN</name>
<evidence type="ECO:0000313" key="12">
    <source>
        <dbReference type="Proteomes" id="UP000392064"/>
    </source>
</evidence>
<evidence type="ECO:0000256" key="9">
    <source>
        <dbReference type="ARBA" id="ARBA00048090"/>
    </source>
</evidence>
<evidence type="ECO:0000256" key="8">
    <source>
        <dbReference type="ARBA" id="ARBA00023064"/>
    </source>
</evidence>
<comment type="pathway">
    <text evidence="1">Carbohydrate acid metabolism.</text>
</comment>
<accession>A0A5Q2MJV9</accession>
<evidence type="ECO:0000313" key="11">
    <source>
        <dbReference type="EMBL" id="QGG41993.1"/>
    </source>
</evidence>
<dbReference type="InterPro" id="IPR006001">
    <property type="entry name" value="Therm_gnt_kin"/>
</dbReference>
<keyword evidence="8" id="KW-0311">Gluconate utilization</keyword>
<dbReference type="AlphaFoldDB" id="A0A5Q2MJV9"/>
<keyword evidence="7 10" id="KW-0067">ATP-binding</keyword>
<comment type="similarity">
    <text evidence="2 10">Belongs to the gluconokinase GntK/GntV family.</text>
</comment>
<dbReference type="GO" id="GO:0046316">
    <property type="term" value="F:gluconokinase activity"/>
    <property type="evidence" value="ECO:0007669"/>
    <property type="project" value="UniProtKB-EC"/>
</dbReference>
<organism evidence="11 12">
    <name type="scientific">Aeromicrobium yanjiei</name>
    <dbReference type="NCBI Taxonomy" id="2662028"/>
    <lineage>
        <taxon>Bacteria</taxon>
        <taxon>Bacillati</taxon>
        <taxon>Actinomycetota</taxon>
        <taxon>Actinomycetes</taxon>
        <taxon>Propionibacteriales</taxon>
        <taxon>Nocardioidaceae</taxon>
        <taxon>Aeromicrobium</taxon>
    </lineage>
</organism>
<evidence type="ECO:0000256" key="7">
    <source>
        <dbReference type="ARBA" id="ARBA00022840"/>
    </source>
</evidence>
<dbReference type="Proteomes" id="UP000392064">
    <property type="component" value="Chromosome"/>
</dbReference>
<dbReference type="GO" id="GO:0005524">
    <property type="term" value="F:ATP binding"/>
    <property type="evidence" value="ECO:0007669"/>
    <property type="project" value="UniProtKB-KW"/>
</dbReference>
<evidence type="ECO:0000256" key="5">
    <source>
        <dbReference type="ARBA" id="ARBA00022741"/>
    </source>
</evidence>
<keyword evidence="6 10" id="KW-0418">Kinase</keyword>
<dbReference type="KEGG" id="aef:GEV26_11800"/>